<protein>
    <submittedName>
        <fullName evidence="1">Uncharacterized protein</fullName>
    </submittedName>
</protein>
<evidence type="ECO:0000313" key="1">
    <source>
        <dbReference type="EMBL" id="ANX00323.1"/>
    </source>
</evidence>
<dbReference type="AlphaFoldDB" id="A0A1B1YHU8"/>
<dbReference type="Proteomes" id="UP000092931">
    <property type="component" value="Chromosome"/>
</dbReference>
<evidence type="ECO:0000313" key="2">
    <source>
        <dbReference type="Proteomes" id="UP000092931"/>
    </source>
</evidence>
<sequence>MMTENSVTKLFLLTPAAGKRLIAKAFVQIPEIKKALKEHTVVIIAGTTNGYIARELLEHTGIAGDFSAKGFYRGITLPPGYKNEGQKPEFPGDVIIEKGVYVSGKTIFDVADNLDKGDIIVKGANAVDLAKRKAGVLIGHPKGGTIQAALSAVIGKRAVLYIPVGLEKRVCGDIDELAEIMNSPNAEGPRLMPVSGNIVTELDAIEILTGARARLAAAGGICGAEGSCYIAVSGTEEQVSKASEIIESVKYEPMFSIN</sequence>
<gene>
    <name evidence="1" type="ORF">CSTERLE_01305</name>
</gene>
<reference evidence="1 2" key="1">
    <citation type="submission" date="2016-02" db="EMBL/GenBank/DDBJ databases">
        <title>Comparison of Clostridium stercorarium subspecies using comparative genomics and transcriptomics.</title>
        <authorList>
            <person name="Schellenberg J."/>
            <person name="Thallinger G."/>
            <person name="Levin D.B."/>
            <person name="Zhang X."/>
            <person name="Alvare G."/>
            <person name="Fristensky B."/>
            <person name="Sparling R."/>
        </authorList>
    </citation>
    <scope>NUCLEOTIDE SEQUENCE [LARGE SCALE GENOMIC DNA]</scope>
    <source>
        <strain evidence="1 2">DSM 9219</strain>
    </source>
</reference>
<proteinExistence type="predicted"/>
<accession>A0A1B1YHU8</accession>
<dbReference type="RefSeq" id="WP_065820500.1">
    <property type="nucleotide sequence ID" value="NZ_CP014673.1"/>
</dbReference>
<dbReference type="EMBL" id="CP014673">
    <property type="protein sequence ID" value="ANX00323.1"/>
    <property type="molecule type" value="Genomic_DNA"/>
</dbReference>
<organism evidence="1 2">
    <name type="scientific">Thermoclostridium stercorarium subsp. leptospartum DSM 9219</name>
    <dbReference type="NCBI Taxonomy" id="1346611"/>
    <lineage>
        <taxon>Bacteria</taxon>
        <taxon>Bacillati</taxon>
        <taxon>Bacillota</taxon>
        <taxon>Clostridia</taxon>
        <taxon>Eubacteriales</taxon>
        <taxon>Oscillospiraceae</taxon>
        <taxon>Thermoclostridium</taxon>
    </lineage>
</organism>
<name>A0A1B1YHU8_THEST</name>